<keyword evidence="12" id="KW-1185">Reference proteome</keyword>
<dbReference type="EnsemblMetazoa" id="BGLB034983-RB">
    <property type="protein sequence ID" value="BGLB034983-PB"/>
    <property type="gene ID" value="BGLB034983"/>
</dbReference>
<comment type="subcellular location">
    <subcellularLocation>
        <location evidence="1">Late endosome membrane</location>
        <topology evidence="1">Peripheral membrane protein</topology>
    </subcellularLocation>
</comment>
<dbReference type="VEuPathDB" id="VectorBase:BGLB034983"/>
<evidence type="ECO:0000256" key="5">
    <source>
        <dbReference type="ARBA" id="ARBA00022927"/>
    </source>
</evidence>
<dbReference type="PANTHER" id="PTHR13678">
    <property type="entry name" value="VACUOLAR PROTEIN SORTING-ASSOCIATED PROTEIN 37"/>
    <property type="match status" value="1"/>
</dbReference>
<dbReference type="GO" id="GO:0000813">
    <property type="term" value="C:ESCRT I complex"/>
    <property type="evidence" value="ECO:0007669"/>
    <property type="project" value="TreeGrafter"/>
</dbReference>
<evidence type="ECO:0000256" key="8">
    <source>
        <dbReference type="SAM" id="MobiDB-lite"/>
    </source>
</evidence>
<evidence type="ECO:0000313" key="13">
    <source>
        <dbReference type="RefSeq" id="XP_013068218.1"/>
    </source>
</evidence>
<dbReference type="Proteomes" id="UP001165740">
    <property type="component" value="Chromosome 12"/>
</dbReference>
<organism evidence="10 11">
    <name type="scientific">Biomphalaria glabrata</name>
    <name type="common">Bloodfluke planorb</name>
    <name type="synonym">Freshwater snail</name>
    <dbReference type="NCBI Taxonomy" id="6526"/>
    <lineage>
        <taxon>Eukaryota</taxon>
        <taxon>Metazoa</taxon>
        <taxon>Spiralia</taxon>
        <taxon>Lophotrochozoa</taxon>
        <taxon>Mollusca</taxon>
        <taxon>Gastropoda</taxon>
        <taxon>Heterobranchia</taxon>
        <taxon>Euthyneura</taxon>
        <taxon>Panpulmonata</taxon>
        <taxon>Hygrophila</taxon>
        <taxon>Lymnaeoidea</taxon>
        <taxon>Planorbidae</taxon>
        <taxon>Biomphalaria</taxon>
    </lineage>
</organism>
<gene>
    <name evidence="10" type="primary">106056160</name>
    <name evidence="13 14 15" type="synonym">LOC106056160</name>
</gene>
<name>A0A2C9LU20_BIOGL</name>
<protein>
    <submittedName>
        <fullName evidence="13 14">Vacuolar protein sorting-associated protein 37B-like</fullName>
    </submittedName>
</protein>
<evidence type="ECO:0000313" key="15">
    <source>
        <dbReference type="RefSeq" id="XP_055862035.1"/>
    </source>
</evidence>
<dbReference type="STRING" id="6526.A0A2C9LU20"/>
<dbReference type="Pfam" id="PF07200">
    <property type="entry name" value="Mod_r"/>
    <property type="match status" value="1"/>
</dbReference>
<keyword evidence="4" id="KW-0967">Endosome</keyword>
<reference evidence="13 14" key="2">
    <citation type="submission" date="2025-04" db="UniProtKB">
        <authorList>
            <consortium name="RefSeq"/>
        </authorList>
    </citation>
    <scope>IDENTIFICATION</scope>
</reference>
<evidence type="ECO:0000256" key="2">
    <source>
        <dbReference type="ARBA" id="ARBA00007617"/>
    </source>
</evidence>
<dbReference type="GO" id="GO:0006612">
    <property type="term" value="P:protein targeting to membrane"/>
    <property type="evidence" value="ECO:0007669"/>
    <property type="project" value="TreeGrafter"/>
</dbReference>
<dbReference type="InterPro" id="IPR009851">
    <property type="entry name" value="Mod_r"/>
</dbReference>
<evidence type="ECO:0000256" key="1">
    <source>
        <dbReference type="ARBA" id="ARBA00004633"/>
    </source>
</evidence>
<accession>A0A2C9LU20</accession>
<dbReference type="VEuPathDB" id="VectorBase:BGLAX_051389"/>
<dbReference type="OMA" id="HIRRVKI"/>
<feature type="region of interest" description="Disordered" evidence="8">
    <location>
        <begin position="208"/>
        <end position="264"/>
    </location>
</feature>
<dbReference type="RefSeq" id="XP_055862035.1">
    <property type="nucleotide sequence ID" value="XM_056006060.1"/>
</dbReference>
<dbReference type="PANTHER" id="PTHR13678:SF27">
    <property type="entry name" value="LD45836P"/>
    <property type="match status" value="1"/>
</dbReference>
<evidence type="ECO:0000259" key="9">
    <source>
        <dbReference type="PROSITE" id="PS51314"/>
    </source>
</evidence>
<dbReference type="InterPro" id="IPR029012">
    <property type="entry name" value="Helix_hairpin_bin_sf"/>
</dbReference>
<dbReference type="RefSeq" id="XP_013068219.1">
    <property type="nucleotide sequence ID" value="XM_013212765.2"/>
</dbReference>
<dbReference type="Proteomes" id="UP000076420">
    <property type="component" value="Unassembled WGS sequence"/>
</dbReference>
<dbReference type="RefSeq" id="XP_013068218.1">
    <property type="nucleotide sequence ID" value="XM_013212764.2"/>
</dbReference>
<dbReference type="EnsemblMetazoa" id="BGLB034983-RA">
    <property type="protein sequence ID" value="BGLB034983-PA"/>
    <property type="gene ID" value="BGLB034983"/>
</dbReference>
<proteinExistence type="inferred from homology"/>
<evidence type="ECO:0000313" key="14">
    <source>
        <dbReference type="RefSeq" id="XP_013068219.1"/>
    </source>
</evidence>
<evidence type="ECO:0000256" key="4">
    <source>
        <dbReference type="ARBA" id="ARBA00022753"/>
    </source>
</evidence>
<sequence length="264" mass="29081">MYHNYVSAGYGGGVTNPYAQQPYYSPPSFGPDPPSSALSNINEQAATALLKHLDRHELEDLLQNDSKLQSLIDDLPQVKALQVEHDNLVVTTKSLAEYNLSLQPKLESLKQDVAERYQRANSLRTGLIEQKAVLDSLTDRQSLDTVLALLQTETAKTEEESEELADGFCEGRLAAEEFLAQYLPKRTQAHIRRIKSERFAELIRNGPSAVTTTSIPPANSWGATHAQPTNSAPYPTQVPRGPAPKPPYPIGAGYGMPQPSLYNR</sequence>
<evidence type="ECO:0000313" key="10">
    <source>
        <dbReference type="EnsemblMetazoa" id="BGLB034983-PA"/>
    </source>
</evidence>
<comment type="function">
    <text evidence="6">Component of the ESCRT-I complex, a regulator of vesicular trafficking process. Required for the sorting of endocytic ubiquitinated cargos into multivesicular bodies. May be involved in cell growth and differentiation.</text>
</comment>
<dbReference type="GO" id="GO:0043162">
    <property type="term" value="P:ubiquitin-dependent protein catabolic process via the multivesicular body sorting pathway"/>
    <property type="evidence" value="ECO:0007669"/>
    <property type="project" value="TreeGrafter"/>
</dbReference>
<dbReference type="OrthoDB" id="10004364at2759"/>
<dbReference type="AlphaFoldDB" id="A0A2C9LU20"/>
<dbReference type="GO" id="GO:0006623">
    <property type="term" value="P:protein targeting to vacuole"/>
    <property type="evidence" value="ECO:0007669"/>
    <property type="project" value="TreeGrafter"/>
</dbReference>
<evidence type="ECO:0000313" key="11">
    <source>
        <dbReference type="Proteomes" id="UP000076420"/>
    </source>
</evidence>
<keyword evidence="5 7" id="KW-0653">Protein transport</keyword>
<dbReference type="KEGG" id="bgt:106056160"/>
<feature type="compositionally biased region" description="Polar residues" evidence="8">
    <location>
        <begin position="208"/>
        <end position="217"/>
    </location>
</feature>
<evidence type="ECO:0000256" key="7">
    <source>
        <dbReference type="PROSITE-ProRule" id="PRU00646"/>
    </source>
</evidence>
<dbReference type="GO" id="GO:0031902">
    <property type="term" value="C:late endosome membrane"/>
    <property type="evidence" value="ECO:0007669"/>
    <property type="project" value="UniProtKB-SubCell"/>
</dbReference>
<dbReference type="PROSITE" id="PS51314">
    <property type="entry name" value="VPS37_C"/>
    <property type="match status" value="1"/>
</dbReference>
<evidence type="ECO:0000313" key="12">
    <source>
        <dbReference type="Proteomes" id="UP001165740"/>
    </source>
</evidence>
<dbReference type="GeneID" id="106056160"/>
<keyword evidence="3 7" id="KW-0813">Transport</keyword>
<evidence type="ECO:0000256" key="6">
    <source>
        <dbReference type="ARBA" id="ARBA00025010"/>
    </source>
</evidence>
<feature type="domain" description="VPS37 C-terminal" evidence="9">
    <location>
        <begin position="124"/>
        <end position="213"/>
    </location>
</feature>
<evidence type="ECO:0000256" key="3">
    <source>
        <dbReference type="ARBA" id="ARBA00022448"/>
    </source>
</evidence>
<reference evidence="10" key="1">
    <citation type="submission" date="2020-05" db="UniProtKB">
        <authorList>
            <consortium name="EnsemblMetazoa"/>
        </authorList>
    </citation>
    <scope>IDENTIFICATION</scope>
    <source>
        <strain evidence="10">BB02</strain>
    </source>
</reference>
<dbReference type="Gene3D" id="1.10.287.660">
    <property type="entry name" value="Helix hairpin bin"/>
    <property type="match status" value="1"/>
</dbReference>
<comment type="similarity">
    <text evidence="2">Belongs to the VPS37 family.</text>
</comment>